<accession>A0A4P9ZY19</accession>
<keyword evidence="1" id="KW-0732">Signal</keyword>
<feature type="signal peptide" evidence="1">
    <location>
        <begin position="1"/>
        <end position="23"/>
    </location>
</feature>
<evidence type="ECO:0000313" key="4">
    <source>
        <dbReference type="Proteomes" id="UP000268162"/>
    </source>
</evidence>
<dbReference type="AlphaFoldDB" id="A0A4P9ZY19"/>
<dbReference type="Proteomes" id="UP000268162">
    <property type="component" value="Unassembled WGS sequence"/>
</dbReference>
<evidence type="ECO:0000313" key="3">
    <source>
        <dbReference type="EMBL" id="RKP38586.1"/>
    </source>
</evidence>
<protein>
    <recommendedName>
        <fullName evidence="2">F-box domain-containing protein</fullName>
    </recommendedName>
</protein>
<dbReference type="Pfam" id="PF00646">
    <property type="entry name" value="F-box"/>
    <property type="match status" value="1"/>
</dbReference>
<sequence>MNCLLEWAILAIFLKLTFRATCAAPGLSMSTPNLYGPARNNESPLQSKGWECLPNELIQIIIRNASPLSRHRLSRTSKCNAAFIAQMDFDLIQPSSAADTCSAIQAWEQLVDQQIVSSQFIHINHVWRMSAYLIDESLRQANYHIDRDVIFDFYRRMNRLMNRRHSSISPSGPTSAAADHHAWFSPFISNVLTTVMARLSTTNRVNELQTFTAALLPWFRLICPIEDLTLSSYYEMNRYAIVLAAVAKQSELIDALTLVYSGSLSDIPANDVHQVYCNLVRTMQAANLPTGAIFLAYRWGCPLQIPVDRSLVREWADRAEGGGGHLPYRAYSNLPDTDHMHLTDDNQMSLLVQISTFEPEELSLVPHKETRPTHTLNFNLFAHRLEPAYLEILRQTLVMTQPNSDNVHWGSVAINNIWNISDDSSESG</sequence>
<proteinExistence type="predicted"/>
<feature type="chain" id="PRO_5020617200" description="F-box domain-containing protein" evidence="1">
    <location>
        <begin position="24"/>
        <end position="428"/>
    </location>
</feature>
<organism evidence="3 4">
    <name type="scientific">Dimargaris cristalligena</name>
    <dbReference type="NCBI Taxonomy" id="215637"/>
    <lineage>
        <taxon>Eukaryota</taxon>
        <taxon>Fungi</taxon>
        <taxon>Fungi incertae sedis</taxon>
        <taxon>Zoopagomycota</taxon>
        <taxon>Kickxellomycotina</taxon>
        <taxon>Dimargaritomycetes</taxon>
        <taxon>Dimargaritales</taxon>
        <taxon>Dimargaritaceae</taxon>
        <taxon>Dimargaris</taxon>
    </lineage>
</organism>
<keyword evidence="4" id="KW-1185">Reference proteome</keyword>
<evidence type="ECO:0000259" key="2">
    <source>
        <dbReference type="Pfam" id="PF00646"/>
    </source>
</evidence>
<reference evidence="4" key="1">
    <citation type="journal article" date="2018" name="Nat. Microbiol.">
        <title>Leveraging single-cell genomics to expand the fungal tree of life.</title>
        <authorList>
            <person name="Ahrendt S.R."/>
            <person name="Quandt C.A."/>
            <person name="Ciobanu D."/>
            <person name="Clum A."/>
            <person name="Salamov A."/>
            <person name="Andreopoulos B."/>
            <person name="Cheng J.F."/>
            <person name="Woyke T."/>
            <person name="Pelin A."/>
            <person name="Henrissat B."/>
            <person name="Reynolds N.K."/>
            <person name="Benny G.L."/>
            <person name="Smith M.E."/>
            <person name="James T.Y."/>
            <person name="Grigoriev I.V."/>
        </authorList>
    </citation>
    <scope>NUCLEOTIDE SEQUENCE [LARGE SCALE GENOMIC DNA]</scope>
    <source>
        <strain evidence="4">RSA 468</strain>
    </source>
</reference>
<gene>
    <name evidence="3" type="ORF">BJ085DRAFT_36325</name>
</gene>
<feature type="domain" description="F-box" evidence="2">
    <location>
        <begin position="50"/>
        <end position="79"/>
    </location>
</feature>
<dbReference type="EMBL" id="ML002350">
    <property type="protein sequence ID" value="RKP38586.1"/>
    <property type="molecule type" value="Genomic_DNA"/>
</dbReference>
<dbReference type="InterPro" id="IPR001810">
    <property type="entry name" value="F-box_dom"/>
</dbReference>
<evidence type="ECO:0000256" key="1">
    <source>
        <dbReference type="SAM" id="SignalP"/>
    </source>
</evidence>
<name>A0A4P9ZY19_9FUNG</name>